<dbReference type="PROSITE" id="PS00018">
    <property type="entry name" value="EF_HAND_1"/>
    <property type="match status" value="1"/>
</dbReference>
<dbReference type="Proteomes" id="UP000191024">
    <property type="component" value="Chromosome H"/>
</dbReference>
<protein>
    <submittedName>
        <fullName evidence="4">LAMI_0H19900g1_1</fullName>
    </submittedName>
</protein>
<name>A0A1G4KKC8_9SACH</name>
<dbReference type="InterPro" id="IPR002048">
    <property type="entry name" value="EF_hand_dom"/>
</dbReference>
<dbReference type="AlphaFoldDB" id="A0A1G4KKC8"/>
<evidence type="ECO:0000313" key="4">
    <source>
        <dbReference type="EMBL" id="SCV04848.1"/>
    </source>
</evidence>
<feature type="domain" description="EF-hand" evidence="3">
    <location>
        <begin position="12"/>
        <end position="47"/>
    </location>
</feature>
<dbReference type="SUPFAM" id="SSF47473">
    <property type="entry name" value="EF-hand"/>
    <property type="match status" value="1"/>
</dbReference>
<dbReference type="InterPro" id="IPR011992">
    <property type="entry name" value="EF-hand-dom_pair"/>
</dbReference>
<organism evidence="4 5">
    <name type="scientific">Lachancea mirantina</name>
    <dbReference type="NCBI Taxonomy" id="1230905"/>
    <lineage>
        <taxon>Eukaryota</taxon>
        <taxon>Fungi</taxon>
        <taxon>Dikarya</taxon>
        <taxon>Ascomycota</taxon>
        <taxon>Saccharomycotina</taxon>
        <taxon>Saccharomycetes</taxon>
        <taxon>Saccharomycetales</taxon>
        <taxon>Saccharomycetaceae</taxon>
        <taxon>Lachancea</taxon>
    </lineage>
</organism>
<dbReference type="Gene3D" id="1.10.238.10">
    <property type="entry name" value="EF-hand"/>
    <property type="match status" value="1"/>
</dbReference>
<dbReference type="EMBL" id="LT598468">
    <property type="protein sequence ID" value="SCV04848.1"/>
    <property type="molecule type" value="Genomic_DNA"/>
</dbReference>
<dbReference type="GO" id="GO:0005509">
    <property type="term" value="F:calcium ion binding"/>
    <property type="evidence" value="ECO:0007669"/>
    <property type="project" value="InterPro"/>
</dbReference>
<dbReference type="STRING" id="1230905.A0A1G4KKC8"/>
<evidence type="ECO:0000256" key="1">
    <source>
        <dbReference type="ARBA" id="ARBA00022737"/>
    </source>
</evidence>
<keyword evidence="5" id="KW-1185">Reference proteome</keyword>
<accession>A0A1G4KKC8</accession>
<dbReference type="Pfam" id="PF13499">
    <property type="entry name" value="EF-hand_7"/>
    <property type="match status" value="1"/>
</dbReference>
<evidence type="ECO:0000256" key="2">
    <source>
        <dbReference type="ARBA" id="ARBA00022837"/>
    </source>
</evidence>
<keyword evidence="1" id="KW-0677">Repeat</keyword>
<evidence type="ECO:0000313" key="5">
    <source>
        <dbReference type="Proteomes" id="UP000191024"/>
    </source>
</evidence>
<dbReference type="InterPro" id="IPR018247">
    <property type="entry name" value="EF_Hand_1_Ca_BS"/>
</dbReference>
<sequence length="152" mass="16874">MDGAEFAQLSHAQIQKLKDAFQYLDENSDGRITKEDLLAVCTGLGMHKSEEEIIKMIPSETQDITFPSFLALMGEKLSKLPETSEIENALRSFSSPENGELNIDTDELLQYMSYLGPDLEGDIEAVFKTFVTEQLSGKAAFKGNKFLEAIGE</sequence>
<dbReference type="PROSITE" id="PS50222">
    <property type="entry name" value="EF_HAND_2"/>
    <property type="match status" value="1"/>
</dbReference>
<keyword evidence="2" id="KW-0106">Calcium</keyword>
<dbReference type="GO" id="GO:0043226">
    <property type="term" value="C:organelle"/>
    <property type="evidence" value="ECO:0007669"/>
    <property type="project" value="UniProtKB-ARBA"/>
</dbReference>
<dbReference type="FunFam" id="1.10.238.10:FF:000178">
    <property type="entry name" value="Calmodulin-2 A"/>
    <property type="match status" value="1"/>
</dbReference>
<dbReference type="SMART" id="SM00054">
    <property type="entry name" value="EFh"/>
    <property type="match status" value="1"/>
</dbReference>
<gene>
    <name evidence="4" type="ORF">LAMI_0H19900G</name>
</gene>
<dbReference type="InterPro" id="IPR050403">
    <property type="entry name" value="Myosin_RLC"/>
</dbReference>
<proteinExistence type="predicted"/>
<evidence type="ECO:0000259" key="3">
    <source>
        <dbReference type="PROSITE" id="PS50222"/>
    </source>
</evidence>
<dbReference type="OrthoDB" id="429467at2759"/>
<reference evidence="5" key="1">
    <citation type="submission" date="2016-03" db="EMBL/GenBank/DDBJ databases">
        <authorList>
            <person name="Devillers H."/>
        </authorList>
    </citation>
    <scope>NUCLEOTIDE SEQUENCE [LARGE SCALE GENOMIC DNA]</scope>
</reference>
<dbReference type="PANTHER" id="PTHR23049">
    <property type="entry name" value="MYOSIN REGULATORY LIGHT CHAIN 2"/>
    <property type="match status" value="1"/>
</dbReference>